<accession>A0AAV4M8T4</accession>
<proteinExistence type="predicted"/>
<name>A0AAV4M8T4_CAEEX</name>
<evidence type="ECO:0000313" key="1">
    <source>
        <dbReference type="EMBL" id="GIX68298.1"/>
    </source>
</evidence>
<keyword evidence="2" id="KW-1185">Reference proteome</keyword>
<evidence type="ECO:0000313" key="2">
    <source>
        <dbReference type="Proteomes" id="UP001054945"/>
    </source>
</evidence>
<sequence>MGKDPYLWFEGESFEKPKRSFFRVLEIDQHGTYFAYKLGGIQLVRPRIPDMPKRSFFRVLEIDQHGTYFAYKLGGIQLVRPRIPDM</sequence>
<protein>
    <submittedName>
        <fullName evidence="1">Uncharacterized protein</fullName>
    </submittedName>
</protein>
<dbReference type="Proteomes" id="UP001054945">
    <property type="component" value="Unassembled WGS sequence"/>
</dbReference>
<gene>
    <name evidence="1" type="ORF">CEXT_137991</name>
</gene>
<dbReference type="AlphaFoldDB" id="A0AAV4M8T4"/>
<organism evidence="1 2">
    <name type="scientific">Caerostris extrusa</name>
    <name type="common">Bark spider</name>
    <name type="synonym">Caerostris bankana</name>
    <dbReference type="NCBI Taxonomy" id="172846"/>
    <lineage>
        <taxon>Eukaryota</taxon>
        <taxon>Metazoa</taxon>
        <taxon>Ecdysozoa</taxon>
        <taxon>Arthropoda</taxon>
        <taxon>Chelicerata</taxon>
        <taxon>Arachnida</taxon>
        <taxon>Araneae</taxon>
        <taxon>Araneomorphae</taxon>
        <taxon>Entelegynae</taxon>
        <taxon>Araneoidea</taxon>
        <taxon>Araneidae</taxon>
        <taxon>Caerostris</taxon>
    </lineage>
</organism>
<dbReference type="EMBL" id="BPLR01019477">
    <property type="protein sequence ID" value="GIX68298.1"/>
    <property type="molecule type" value="Genomic_DNA"/>
</dbReference>
<comment type="caution">
    <text evidence="1">The sequence shown here is derived from an EMBL/GenBank/DDBJ whole genome shotgun (WGS) entry which is preliminary data.</text>
</comment>
<reference evidence="1 2" key="1">
    <citation type="submission" date="2021-06" db="EMBL/GenBank/DDBJ databases">
        <title>Caerostris extrusa draft genome.</title>
        <authorList>
            <person name="Kono N."/>
            <person name="Arakawa K."/>
        </authorList>
    </citation>
    <scope>NUCLEOTIDE SEQUENCE [LARGE SCALE GENOMIC DNA]</scope>
</reference>